<feature type="domain" description="Carrier" evidence="3">
    <location>
        <begin position="162"/>
        <end position="237"/>
    </location>
</feature>
<dbReference type="AlphaFoldDB" id="A0A4D4KTQ7"/>
<evidence type="ECO:0000256" key="1">
    <source>
        <dbReference type="ARBA" id="ARBA00022450"/>
    </source>
</evidence>
<dbReference type="FunFam" id="3.30.300.30:FF:000010">
    <property type="entry name" value="Enterobactin synthetase component F"/>
    <property type="match status" value="1"/>
</dbReference>
<dbReference type="GO" id="GO:0043041">
    <property type="term" value="P:amino acid activation for nonribosomal peptide biosynthetic process"/>
    <property type="evidence" value="ECO:0007669"/>
    <property type="project" value="TreeGrafter"/>
</dbReference>
<dbReference type="SUPFAM" id="SSF47336">
    <property type="entry name" value="ACP-like"/>
    <property type="match status" value="1"/>
</dbReference>
<dbReference type="GO" id="GO:0031177">
    <property type="term" value="F:phosphopantetheine binding"/>
    <property type="evidence" value="ECO:0007669"/>
    <property type="project" value="InterPro"/>
</dbReference>
<dbReference type="Pfam" id="PF13193">
    <property type="entry name" value="AMP-binding_C"/>
    <property type="match status" value="1"/>
</dbReference>
<dbReference type="SUPFAM" id="SSF56801">
    <property type="entry name" value="Acetyl-CoA synthetase-like"/>
    <property type="match status" value="1"/>
</dbReference>
<proteinExistence type="predicted"/>
<dbReference type="InterPro" id="IPR025110">
    <property type="entry name" value="AMP-bd_C"/>
</dbReference>
<dbReference type="InterPro" id="IPR036736">
    <property type="entry name" value="ACP-like_sf"/>
</dbReference>
<evidence type="ECO:0000313" key="5">
    <source>
        <dbReference type="Proteomes" id="UP000301309"/>
    </source>
</evidence>
<evidence type="ECO:0000259" key="3">
    <source>
        <dbReference type="PROSITE" id="PS50075"/>
    </source>
</evidence>
<dbReference type="PANTHER" id="PTHR45527">
    <property type="entry name" value="NONRIBOSOMAL PEPTIDE SYNTHETASE"/>
    <property type="match status" value="1"/>
</dbReference>
<dbReference type="InterPro" id="IPR020806">
    <property type="entry name" value="PKS_PP-bd"/>
</dbReference>
<organism evidence="4 5">
    <name type="scientific">Streptomyces violaceusniger</name>
    <dbReference type="NCBI Taxonomy" id="68280"/>
    <lineage>
        <taxon>Bacteria</taxon>
        <taxon>Bacillati</taxon>
        <taxon>Actinomycetota</taxon>
        <taxon>Actinomycetes</taxon>
        <taxon>Kitasatosporales</taxon>
        <taxon>Streptomycetaceae</taxon>
        <taxon>Streptomyces</taxon>
        <taxon>Streptomyces violaceusniger group</taxon>
    </lineage>
</organism>
<dbReference type="Pfam" id="PF00550">
    <property type="entry name" value="PP-binding"/>
    <property type="match status" value="1"/>
</dbReference>
<dbReference type="InterPro" id="IPR001031">
    <property type="entry name" value="Thioesterase"/>
</dbReference>
<keyword evidence="2" id="KW-0597">Phosphoprotein</keyword>
<dbReference type="Gene3D" id="3.40.50.1820">
    <property type="entry name" value="alpha/beta hydrolase"/>
    <property type="match status" value="1"/>
</dbReference>
<dbReference type="Gene3D" id="3.30.300.30">
    <property type="match status" value="1"/>
</dbReference>
<dbReference type="Gene3D" id="2.30.38.10">
    <property type="entry name" value="Luciferase, Domain 3"/>
    <property type="match status" value="1"/>
</dbReference>
<keyword evidence="1" id="KW-0596">Phosphopantetheine</keyword>
<dbReference type="InterPro" id="IPR045851">
    <property type="entry name" value="AMP-bd_C_sf"/>
</dbReference>
<dbReference type="InterPro" id="IPR029058">
    <property type="entry name" value="AB_hydrolase_fold"/>
</dbReference>
<dbReference type="InterPro" id="IPR009081">
    <property type="entry name" value="PP-bd_ACP"/>
</dbReference>
<dbReference type="GO" id="GO:0044550">
    <property type="term" value="P:secondary metabolite biosynthetic process"/>
    <property type="evidence" value="ECO:0007669"/>
    <property type="project" value="TreeGrafter"/>
</dbReference>
<dbReference type="PROSITE" id="PS50075">
    <property type="entry name" value="CARRIER"/>
    <property type="match status" value="1"/>
</dbReference>
<name>A0A4D4KTQ7_STRVO</name>
<comment type="caution">
    <text evidence="4">The sequence shown here is derived from an EMBL/GenBank/DDBJ whole genome shotgun (WGS) entry which is preliminary data.</text>
</comment>
<accession>A0A4D4KTQ7</accession>
<dbReference type="OrthoDB" id="2472181at2"/>
<evidence type="ECO:0000313" key="4">
    <source>
        <dbReference type="EMBL" id="GDY49950.1"/>
    </source>
</evidence>
<dbReference type="GO" id="GO:0005737">
    <property type="term" value="C:cytoplasm"/>
    <property type="evidence" value="ECO:0007669"/>
    <property type="project" value="TreeGrafter"/>
</dbReference>
<evidence type="ECO:0000256" key="2">
    <source>
        <dbReference type="ARBA" id="ARBA00022553"/>
    </source>
</evidence>
<gene>
    <name evidence="4" type="ORF">SVIO_005730</name>
</gene>
<dbReference type="SUPFAM" id="SSF53474">
    <property type="entry name" value="alpha/beta-Hydrolases"/>
    <property type="match status" value="1"/>
</dbReference>
<dbReference type="PANTHER" id="PTHR45527:SF1">
    <property type="entry name" value="FATTY ACID SYNTHASE"/>
    <property type="match status" value="1"/>
</dbReference>
<dbReference type="GO" id="GO:0017000">
    <property type="term" value="P:antibiotic biosynthetic process"/>
    <property type="evidence" value="ECO:0007669"/>
    <property type="project" value="UniProtKB-ARBA"/>
</dbReference>
<dbReference type="Proteomes" id="UP000301309">
    <property type="component" value="Unassembled WGS sequence"/>
</dbReference>
<dbReference type="SMART" id="SM00823">
    <property type="entry name" value="PKS_PP"/>
    <property type="match status" value="1"/>
</dbReference>
<dbReference type="InterPro" id="IPR006162">
    <property type="entry name" value="Ppantetheine_attach_site"/>
</dbReference>
<protein>
    <recommendedName>
        <fullName evidence="3">Carrier domain-containing protein</fullName>
    </recommendedName>
</protein>
<keyword evidence="5" id="KW-1185">Reference proteome</keyword>
<dbReference type="EMBL" id="BJHW01000001">
    <property type="protein sequence ID" value="GDY49950.1"/>
    <property type="molecule type" value="Genomic_DNA"/>
</dbReference>
<dbReference type="PROSITE" id="PS00012">
    <property type="entry name" value="PHOSPHOPANTETHEINE"/>
    <property type="match status" value="1"/>
</dbReference>
<sequence length="502" mass="54275">MYLAGAGLATGYLGRPGLTAARFLPDPFGPAGRRMYRTGDLASWSRDGVLRFHGRTDDQVKIRGHRVELGEVEAALGGHPEVTAAAVAVHDRGADDRRLVGYVTPKGADLGAIGAHLTRHLPDYMVPARLLALDRLPLGVNGKLLRDRLPEPDWASATDGEPPRDLREDLMCRQFAEVLDVPRVGPEDNFFELGGHSLLAARLTERVRAVLGLAPALRNVFEAPTPAALSRLLDGPPTASAPAHLVPFRATGAAAPVFCVHPLNGMSWSYAGLLRHVGRHHPVHGIQAEGTGGVADLPGTVEEMAERYLRLLRTVRPSGPYHLVGWSFGGLVAHAMAVRLRELGEPEGTLFLVDTVAATGAGPAEPVDEHRVYQVLLTAAGYDDDRLAPETLDFTTVSALLRREGSLFARLTEDDIARVIAVSRHNDALLRAYRPPRYAGDTTYIEAVGEPRRAAPTHELWRPYAGGELTVGHVDARHHQVMQPQHVDAVGVQLTEALGRAR</sequence>
<dbReference type="Pfam" id="PF00975">
    <property type="entry name" value="Thioesterase"/>
    <property type="match status" value="1"/>
</dbReference>
<reference evidence="4 5" key="1">
    <citation type="journal article" date="2020" name="Int. J. Syst. Evol. Microbiol.">
        <title>Reclassification of Streptomyces castelarensis and Streptomyces sporoclivatus as later heterotypic synonyms of Streptomyces antimycoticus.</title>
        <authorList>
            <person name="Komaki H."/>
            <person name="Tamura T."/>
        </authorList>
    </citation>
    <scope>NUCLEOTIDE SEQUENCE [LARGE SCALE GENOMIC DNA]</scope>
    <source>
        <strain evidence="4 5">NBRC 13459</strain>
    </source>
</reference>